<organism evidence="6 7">
    <name type="scientific">Microlunatus soli</name>
    <dbReference type="NCBI Taxonomy" id="630515"/>
    <lineage>
        <taxon>Bacteria</taxon>
        <taxon>Bacillati</taxon>
        <taxon>Actinomycetota</taxon>
        <taxon>Actinomycetes</taxon>
        <taxon>Propionibacteriales</taxon>
        <taxon>Propionibacteriaceae</taxon>
        <taxon>Microlunatus</taxon>
    </lineage>
</organism>
<feature type="region of interest" description="Disordered" evidence="4">
    <location>
        <begin position="268"/>
        <end position="304"/>
    </location>
</feature>
<evidence type="ECO:0000256" key="2">
    <source>
        <dbReference type="ARBA" id="ARBA00023125"/>
    </source>
</evidence>
<protein>
    <submittedName>
        <fullName evidence="6">AraC-type DNA-binding protein</fullName>
    </submittedName>
</protein>
<dbReference type="InterPro" id="IPR018060">
    <property type="entry name" value="HTH_AraC"/>
</dbReference>
<keyword evidence="2 6" id="KW-0238">DNA-binding</keyword>
<keyword evidence="1" id="KW-0805">Transcription regulation</keyword>
<dbReference type="PROSITE" id="PS01124">
    <property type="entry name" value="HTH_ARAC_FAMILY_2"/>
    <property type="match status" value="1"/>
</dbReference>
<evidence type="ECO:0000313" key="7">
    <source>
        <dbReference type="Proteomes" id="UP000199103"/>
    </source>
</evidence>
<evidence type="ECO:0000259" key="5">
    <source>
        <dbReference type="PROSITE" id="PS01124"/>
    </source>
</evidence>
<evidence type="ECO:0000256" key="4">
    <source>
        <dbReference type="SAM" id="MobiDB-lite"/>
    </source>
</evidence>
<gene>
    <name evidence="6" type="ORF">SAMN04489812_1755</name>
</gene>
<dbReference type="GO" id="GO:0003700">
    <property type="term" value="F:DNA-binding transcription factor activity"/>
    <property type="evidence" value="ECO:0007669"/>
    <property type="project" value="InterPro"/>
</dbReference>
<dbReference type="PANTHER" id="PTHR46796">
    <property type="entry name" value="HTH-TYPE TRANSCRIPTIONAL ACTIVATOR RHAS-RELATED"/>
    <property type="match status" value="1"/>
</dbReference>
<dbReference type="AlphaFoldDB" id="A0A1H1RSX5"/>
<feature type="compositionally biased region" description="Low complexity" evidence="4">
    <location>
        <begin position="282"/>
        <end position="297"/>
    </location>
</feature>
<dbReference type="Gene3D" id="1.10.10.60">
    <property type="entry name" value="Homeodomain-like"/>
    <property type="match status" value="1"/>
</dbReference>
<evidence type="ECO:0000256" key="3">
    <source>
        <dbReference type="ARBA" id="ARBA00023163"/>
    </source>
</evidence>
<dbReference type="EMBL" id="LT629772">
    <property type="protein sequence ID" value="SDS38774.1"/>
    <property type="molecule type" value="Genomic_DNA"/>
</dbReference>
<proteinExistence type="predicted"/>
<keyword evidence="7" id="KW-1185">Reference proteome</keyword>
<evidence type="ECO:0000256" key="1">
    <source>
        <dbReference type="ARBA" id="ARBA00023015"/>
    </source>
</evidence>
<dbReference type="InterPro" id="IPR009057">
    <property type="entry name" value="Homeodomain-like_sf"/>
</dbReference>
<keyword evidence="3" id="KW-0804">Transcription</keyword>
<dbReference type="Proteomes" id="UP000199103">
    <property type="component" value="Chromosome I"/>
</dbReference>
<evidence type="ECO:0000313" key="6">
    <source>
        <dbReference type="EMBL" id="SDS38774.1"/>
    </source>
</evidence>
<name>A0A1H1RSX5_9ACTN</name>
<dbReference type="Pfam" id="PF12833">
    <property type="entry name" value="HTH_18"/>
    <property type="match status" value="1"/>
</dbReference>
<reference evidence="6 7" key="1">
    <citation type="submission" date="2016-10" db="EMBL/GenBank/DDBJ databases">
        <authorList>
            <person name="de Groot N.N."/>
        </authorList>
    </citation>
    <scope>NUCLEOTIDE SEQUENCE [LARGE SCALE GENOMIC DNA]</scope>
    <source>
        <strain evidence="6 7">DSM 21800</strain>
    </source>
</reference>
<accession>A0A1H1RSX5</accession>
<sequence length="304" mass="31919">MAGIMGKSARVGTDMQTDRARAEFEMTELSHRPLTDDAVLSGTGPLWLTVLSGGVTLETAAGVIEVEPGDAAWLDARTAYRVTVIRPTDLATGDLRATGLTRRLPSPMLVRGFTARHAGVASLIKTCPLDGSCQVSVLADGYGNLLGAAMVDSWLQDEGLGAEGPEQDDLAVTQVIAAVRAEPANPWTAASMAGLVHLSRSTLGERFRKAVGRSPIQLVREVRMGEARRLLLDPSHPVEYVASAVGYGSLAAFSRAFAGQHGVSPQAWRAQEAQARARGDRNAANPTALANATTAPTDSAVVTP</sequence>
<dbReference type="InterPro" id="IPR050204">
    <property type="entry name" value="AraC_XylS_family_regulators"/>
</dbReference>
<feature type="domain" description="HTH araC/xylS-type" evidence="5">
    <location>
        <begin position="173"/>
        <end position="271"/>
    </location>
</feature>
<dbReference type="SMART" id="SM00342">
    <property type="entry name" value="HTH_ARAC"/>
    <property type="match status" value="1"/>
</dbReference>
<dbReference type="STRING" id="630515.SAMN04489812_1755"/>
<dbReference type="SUPFAM" id="SSF46689">
    <property type="entry name" value="Homeodomain-like"/>
    <property type="match status" value="1"/>
</dbReference>
<dbReference type="GO" id="GO:0043565">
    <property type="term" value="F:sequence-specific DNA binding"/>
    <property type="evidence" value="ECO:0007669"/>
    <property type="project" value="InterPro"/>
</dbReference>
<dbReference type="PANTHER" id="PTHR46796:SF13">
    <property type="entry name" value="HTH-TYPE TRANSCRIPTIONAL ACTIVATOR RHAS"/>
    <property type="match status" value="1"/>
</dbReference>